<dbReference type="Proteomes" id="UP000028730">
    <property type="component" value="Unassembled WGS sequence"/>
</dbReference>
<sequence>MWRSLRGDGSLIRIPFTQMRRWPSMMRGLMSFVAANKDSDSLHLSDGDDAYMYHRIWDGRGVFVPLSSLDRPWVLWRECYGRIREARRRARRSRRWKRLSRVVLFPRGVRDRWSDRSEALVVQDGCWELAADVFNLVRQHRDGDVSFLDELSGGKEFSSDSIGGVLRDLILVSGADGGAQMLPGANHRVSHASGQETYQGPKGK</sequence>
<dbReference type="RefSeq" id="WP_162176040.1">
    <property type="nucleotide sequence ID" value="NZ_ATLK01000001.1"/>
</dbReference>
<name>A0A080N4T5_9BIFI</name>
<evidence type="ECO:0000313" key="2">
    <source>
        <dbReference type="EMBL" id="KFF31700.1"/>
    </source>
</evidence>
<dbReference type="AlphaFoldDB" id="A0A080N4T5"/>
<organism evidence="2 3">
    <name type="scientific">Bifidobacterium bombi DSM 19703</name>
    <dbReference type="NCBI Taxonomy" id="1341695"/>
    <lineage>
        <taxon>Bacteria</taxon>
        <taxon>Bacillati</taxon>
        <taxon>Actinomycetota</taxon>
        <taxon>Actinomycetes</taxon>
        <taxon>Bifidobacteriales</taxon>
        <taxon>Bifidobacteriaceae</taxon>
        <taxon>Bifidobacterium</taxon>
    </lineage>
</organism>
<accession>A0A080N4T5</accession>
<evidence type="ECO:0000256" key="1">
    <source>
        <dbReference type="SAM" id="MobiDB-lite"/>
    </source>
</evidence>
<evidence type="ECO:0000313" key="3">
    <source>
        <dbReference type="Proteomes" id="UP000028730"/>
    </source>
</evidence>
<dbReference type="STRING" id="1341695.BBOMB_1087"/>
<protein>
    <submittedName>
        <fullName evidence="2">Uncharacterized protein</fullName>
    </submittedName>
</protein>
<proteinExistence type="predicted"/>
<comment type="caution">
    <text evidence="2">The sequence shown here is derived from an EMBL/GenBank/DDBJ whole genome shotgun (WGS) entry which is preliminary data.</text>
</comment>
<reference evidence="2 3" key="1">
    <citation type="journal article" date="2014" name="Appl. Environ. Microbiol.">
        <title>Genomic encyclopedia of type strains of the genus Bifidobacterium.</title>
        <authorList>
            <person name="Milani C."/>
            <person name="Lugli G.A."/>
            <person name="Duranti S."/>
            <person name="Turroni F."/>
            <person name="Bottacini F."/>
            <person name="Mangifesta M."/>
            <person name="Sanchez B."/>
            <person name="Viappiani A."/>
            <person name="Mancabelli L."/>
            <person name="Taminiau B."/>
            <person name="Delcenserie V."/>
            <person name="Barrangou R."/>
            <person name="Margolles A."/>
            <person name="van Sinderen D."/>
            <person name="Ventura M."/>
        </authorList>
    </citation>
    <scope>NUCLEOTIDE SEQUENCE [LARGE SCALE GENOMIC DNA]</scope>
    <source>
        <strain evidence="2 3">DSM 19703</strain>
    </source>
</reference>
<dbReference type="EMBL" id="ATLK01000001">
    <property type="protein sequence ID" value="KFF31700.1"/>
    <property type="molecule type" value="Genomic_DNA"/>
</dbReference>
<gene>
    <name evidence="2" type="ORF">BBOMB_1087</name>
</gene>
<feature type="region of interest" description="Disordered" evidence="1">
    <location>
        <begin position="184"/>
        <end position="204"/>
    </location>
</feature>
<keyword evidence="3" id="KW-1185">Reference proteome</keyword>